<evidence type="ECO:0000256" key="4">
    <source>
        <dbReference type="ARBA" id="ARBA00022984"/>
    </source>
</evidence>
<dbReference type="Proteomes" id="UP001597314">
    <property type="component" value="Unassembled WGS sequence"/>
</dbReference>
<dbReference type="PANTHER" id="PTHR21198:SF2">
    <property type="entry name" value="GLUTAMATE RACEMASE"/>
    <property type="match status" value="1"/>
</dbReference>
<dbReference type="Gene3D" id="3.40.50.1860">
    <property type="match status" value="2"/>
</dbReference>
<keyword evidence="5 7" id="KW-0413">Isomerase</keyword>
<keyword evidence="3 7" id="KW-0133">Cell shape</keyword>
<dbReference type="EC" id="5.1.1.3" evidence="2 7"/>
<feature type="binding site" evidence="7">
    <location>
        <begin position="11"/>
        <end position="12"/>
    </location>
    <ligand>
        <name>substrate</name>
    </ligand>
</feature>
<evidence type="ECO:0000313" key="9">
    <source>
        <dbReference type="Proteomes" id="UP001597314"/>
    </source>
</evidence>
<keyword evidence="6 7" id="KW-0961">Cell wall biogenesis/degradation</keyword>
<reference evidence="9" key="1">
    <citation type="journal article" date="2019" name="Int. J. Syst. Evol. Microbiol.">
        <title>The Global Catalogue of Microorganisms (GCM) 10K type strain sequencing project: providing services to taxonomists for standard genome sequencing and annotation.</title>
        <authorList>
            <consortium name="The Broad Institute Genomics Platform"/>
            <consortium name="The Broad Institute Genome Sequencing Center for Infectious Disease"/>
            <person name="Wu L."/>
            <person name="Ma J."/>
        </authorList>
    </citation>
    <scope>NUCLEOTIDE SEQUENCE [LARGE SCALE GENOMIC DNA]</scope>
    <source>
        <strain evidence="9">CGMCC 1.6774</strain>
    </source>
</reference>
<dbReference type="SUPFAM" id="SSF53681">
    <property type="entry name" value="Aspartate/glutamate racemase"/>
    <property type="match status" value="2"/>
</dbReference>
<comment type="similarity">
    <text evidence="7">Belongs to the aspartate/glutamate racemases family.</text>
</comment>
<name>A0ABW5AG58_9BRAD</name>
<evidence type="ECO:0000256" key="5">
    <source>
        <dbReference type="ARBA" id="ARBA00023235"/>
    </source>
</evidence>
<evidence type="ECO:0000256" key="6">
    <source>
        <dbReference type="ARBA" id="ARBA00023316"/>
    </source>
</evidence>
<evidence type="ECO:0000256" key="7">
    <source>
        <dbReference type="HAMAP-Rule" id="MF_00258"/>
    </source>
</evidence>
<dbReference type="HAMAP" id="MF_00258">
    <property type="entry name" value="Glu_racemase"/>
    <property type="match status" value="1"/>
</dbReference>
<feature type="binding site" evidence="7">
    <location>
        <begin position="190"/>
        <end position="191"/>
    </location>
    <ligand>
        <name>substrate</name>
    </ligand>
</feature>
<evidence type="ECO:0000313" key="8">
    <source>
        <dbReference type="EMBL" id="MFD2181037.1"/>
    </source>
</evidence>
<dbReference type="PANTHER" id="PTHR21198">
    <property type="entry name" value="GLUTAMATE RACEMASE"/>
    <property type="match status" value="1"/>
</dbReference>
<dbReference type="NCBIfam" id="TIGR00067">
    <property type="entry name" value="glut_race"/>
    <property type="match status" value="1"/>
</dbReference>
<evidence type="ECO:0000256" key="3">
    <source>
        <dbReference type="ARBA" id="ARBA00022960"/>
    </source>
</evidence>
<comment type="function">
    <text evidence="7">Provides the (R)-glutamate required for cell wall biosynthesis.</text>
</comment>
<comment type="catalytic activity">
    <reaction evidence="1 7">
        <text>L-glutamate = D-glutamate</text>
        <dbReference type="Rhea" id="RHEA:12813"/>
        <dbReference type="ChEBI" id="CHEBI:29985"/>
        <dbReference type="ChEBI" id="CHEBI:29986"/>
        <dbReference type="EC" id="5.1.1.3"/>
    </reaction>
</comment>
<feature type="active site" description="Proton donor/acceptor" evidence="7">
    <location>
        <position position="75"/>
    </location>
</feature>
<keyword evidence="9" id="KW-1185">Reference proteome</keyword>
<sequence>MAARPTILVFDSGLGGLTVLREVVAARPDARYVYAADDAFFPYGRRGEAALTARLVPLMGELIAAHQPDLVVIACNTASTLVLPHLRAAFGVPFVGTVPAIKPACAASQSRLVSVLGTEATVKREYTRALIRDFGQGCAVTLVGSAHLASIAEAALRAEPVDAAAIGREIAPCFVEEDGRRTDTIVLACTHYPLLRDELVAASPWPVAFVDPAPAIARRVADLLGGERPAPDASPLVGGRAAEDAIVFTSGRPPAPPLAAALARFGLALPEAPAAAQAARRASPALGATG</sequence>
<comment type="pathway">
    <text evidence="7">Cell wall biogenesis; peptidoglycan biosynthesis.</text>
</comment>
<dbReference type="InterPro" id="IPR004391">
    <property type="entry name" value="Glu_race"/>
</dbReference>
<dbReference type="RefSeq" id="WP_378476234.1">
    <property type="nucleotide sequence ID" value="NZ_JBHUIW010000002.1"/>
</dbReference>
<dbReference type="InterPro" id="IPR033134">
    <property type="entry name" value="Asp/Glu_racemase_AS_2"/>
</dbReference>
<dbReference type="InterPro" id="IPR018187">
    <property type="entry name" value="Asp/Glu_racemase_AS_1"/>
</dbReference>
<comment type="caution">
    <text evidence="8">The sequence shown here is derived from an EMBL/GenBank/DDBJ whole genome shotgun (WGS) entry which is preliminary data.</text>
</comment>
<dbReference type="PROSITE" id="PS00924">
    <property type="entry name" value="ASP_GLU_RACEMASE_2"/>
    <property type="match status" value="1"/>
</dbReference>
<proteinExistence type="inferred from homology"/>
<feature type="active site" description="Proton donor/acceptor" evidence="7">
    <location>
        <position position="189"/>
    </location>
</feature>
<evidence type="ECO:0000256" key="1">
    <source>
        <dbReference type="ARBA" id="ARBA00001602"/>
    </source>
</evidence>
<evidence type="ECO:0000256" key="2">
    <source>
        <dbReference type="ARBA" id="ARBA00013090"/>
    </source>
</evidence>
<keyword evidence="4 7" id="KW-0573">Peptidoglycan synthesis</keyword>
<protein>
    <recommendedName>
        <fullName evidence="2 7">Glutamate racemase</fullName>
        <ecNumber evidence="2 7">5.1.1.3</ecNumber>
    </recommendedName>
</protein>
<gene>
    <name evidence="7 8" type="primary">murI</name>
    <name evidence="8" type="ORF">ACFSOX_02630</name>
</gene>
<feature type="binding site" evidence="7">
    <location>
        <begin position="76"/>
        <end position="77"/>
    </location>
    <ligand>
        <name>substrate</name>
    </ligand>
</feature>
<organism evidence="8 9">
    <name type="scientific">Rhodoplanes azumiensis</name>
    <dbReference type="NCBI Taxonomy" id="1897628"/>
    <lineage>
        <taxon>Bacteria</taxon>
        <taxon>Pseudomonadati</taxon>
        <taxon>Pseudomonadota</taxon>
        <taxon>Alphaproteobacteria</taxon>
        <taxon>Hyphomicrobiales</taxon>
        <taxon>Nitrobacteraceae</taxon>
        <taxon>Rhodoplanes</taxon>
    </lineage>
</organism>
<dbReference type="GO" id="GO:0008881">
    <property type="term" value="F:glutamate racemase activity"/>
    <property type="evidence" value="ECO:0007669"/>
    <property type="project" value="UniProtKB-EC"/>
</dbReference>
<accession>A0ABW5AG58</accession>
<feature type="binding site" evidence="7">
    <location>
        <begin position="43"/>
        <end position="44"/>
    </location>
    <ligand>
        <name>substrate</name>
    </ligand>
</feature>
<dbReference type="PROSITE" id="PS00923">
    <property type="entry name" value="ASP_GLU_RACEMASE_1"/>
    <property type="match status" value="1"/>
</dbReference>
<dbReference type="InterPro" id="IPR001920">
    <property type="entry name" value="Asp/Glu_race"/>
</dbReference>
<dbReference type="EMBL" id="JBHUIW010000002">
    <property type="protein sequence ID" value="MFD2181037.1"/>
    <property type="molecule type" value="Genomic_DNA"/>
</dbReference>
<dbReference type="Pfam" id="PF01177">
    <property type="entry name" value="Asp_Glu_race"/>
    <property type="match status" value="1"/>
</dbReference>
<dbReference type="InterPro" id="IPR015942">
    <property type="entry name" value="Asp/Glu/hydantoin_racemase"/>
</dbReference>